<evidence type="ECO:0000259" key="6">
    <source>
        <dbReference type="PROSITE" id="PS01033"/>
    </source>
</evidence>
<dbReference type="GO" id="GO:0019825">
    <property type="term" value="F:oxygen binding"/>
    <property type="evidence" value="ECO:0007669"/>
    <property type="project" value="InterPro"/>
</dbReference>
<keyword evidence="4" id="KW-0408">Iron</keyword>
<reference evidence="7" key="1">
    <citation type="submission" date="2023-06" db="EMBL/GenBank/DDBJ databases">
        <title>Genomic analysis of the entomopathogenic nematode Steinernema hermaphroditum.</title>
        <authorList>
            <person name="Schwarz E.M."/>
            <person name="Heppert J.K."/>
            <person name="Baniya A."/>
            <person name="Schwartz H.T."/>
            <person name="Tan C.-H."/>
            <person name="Antoshechkin I."/>
            <person name="Sternberg P.W."/>
            <person name="Goodrich-Blair H."/>
            <person name="Dillman A.R."/>
        </authorList>
    </citation>
    <scope>NUCLEOTIDE SEQUENCE</scope>
    <source>
        <strain evidence="7">PS9179</strain>
        <tissue evidence="7">Whole animal</tissue>
    </source>
</reference>
<accession>A0AA39H681</accession>
<feature type="domain" description="Globin" evidence="6">
    <location>
        <begin position="63"/>
        <end position="210"/>
    </location>
</feature>
<keyword evidence="3" id="KW-0479">Metal-binding</keyword>
<evidence type="ECO:0000313" key="7">
    <source>
        <dbReference type="EMBL" id="KAK0398592.1"/>
    </source>
</evidence>
<comment type="similarity">
    <text evidence="5">Belongs to the globin family.</text>
</comment>
<dbReference type="InterPro" id="IPR044399">
    <property type="entry name" value="Mb-like_M"/>
</dbReference>
<protein>
    <recommendedName>
        <fullName evidence="6">Globin domain-containing protein</fullName>
    </recommendedName>
</protein>
<dbReference type="SUPFAM" id="SSF46458">
    <property type="entry name" value="Globin-like"/>
    <property type="match status" value="1"/>
</dbReference>
<dbReference type="InterPro" id="IPR012292">
    <property type="entry name" value="Globin/Proto"/>
</dbReference>
<evidence type="ECO:0000313" key="8">
    <source>
        <dbReference type="Proteomes" id="UP001175271"/>
    </source>
</evidence>
<dbReference type="GO" id="GO:0016491">
    <property type="term" value="F:oxidoreductase activity"/>
    <property type="evidence" value="ECO:0007669"/>
    <property type="project" value="TreeGrafter"/>
</dbReference>
<comment type="caution">
    <text evidence="7">The sequence shown here is derived from an EMBL/GenBank/DDBJ whole genome shotgun (WGS) entry which is preliminary data.</text>
</comment>
<organism evidence="7 8">
    <name type="scientific">Steinernema hermaphroditum</name>
    <dbReference type="NCBI Taxonomy" id="289476"/>
    <lineage>
        <taxon>Eukaryota</taxon>
        <taxon>Metazoa</taxon>
        <taxon>Ecdysozoa</taxon>
        <taxon>Nematoda</taxon>
        <taxon>Chromadorea</taxon>
        <taxon>Rhabditida</taxon>
        <taxon>Tylenchina</taxon>
        <taxon>Panagrolaimomorpha</taxon>
        <taxon>Strongyloidoidea</taxon>
        <taxon>Steinernematidae</taxon>
        <taxon>Steinernema</taxon>
    </lineage>
</organism>
<dbReference type="GO" id="GO:0020037">
    <property type="term" value="F:heme binding"/>
    <property type="evidence" value="ECO:0007669"/>
    <property type="project" value="InterPro"/>
</dbReference>
<dbReference type="PANTHER" id="PTHR46783:SF1">
    <property type="entry name" value="CYTOGLOBIN-1-RELATED"/>
    <property type="match status" value="1"/>
</dbReference>
<keyword evidence="5" id="KW-0561">Oxygen transport</keyword>
<gene>
    <name evidence="7" type="ORF">QR680_002659</name>
</gene>
<dbReference type="InterPro" id="IPR013314">
    <property type="entry name" value="Globin_lamprey/hagfish"/>
</dbReference>
<evidence type="ECO:0000256" key="2">
    <source>
        <dbReference type="ARBA" id="ARBA00022617"/>
    </source>
</evidence>
<dbReference type="GO" id="GO:0005344">
    <property type="term" value="F:oxygen carrier activity"/>
    <property type="evidence" value="ECO:0007669"/>
    <property type="project" value="UniProtKB-KW"/>
</dbReference>
<evidence type="ECO:0000256" key="5">
    <source>
        <dbReference type="RuleBase" id="RU000356"/>
    </source>
</evidence>
<comment type="subunit">
    <text evidence="1">Monomer.</text>
</comment>
<evidence type="ECO:0000256" key="4">
    <source>
        <dbReference type="ARBA" id="ARBA00023004"/>
    </source>
</evidence>
<evidence type="ECO:0000256" key="3">
    <source>
        <dbReference type="ARBA" id="ARBA00022723"/>
    </source>
</evidence>
<dbReference type="PANTHER" id="PTHR46783">
    <property type="entry name" value="CYTOGLOBIN"/>
    <property type="match status" value="1"/>
</dbReference>
<dbReference type="EMBL" id="JAUCMV010000005">
    <property type="protein sequence ID" value="KAK0398592.1"/>
    <property type="molecule type" value="Genomic_DNA"/>
</dbReference>
<dbReference type="Pfam" id="PF00042">
    <property type="entry name" value="Globin"/>
    <property type="match status" value="1"/>
</dbReference>
<dbReference type="InterPro" id="IPR009050">
    <property type="entry name" value="Globin-like_sf"/>
</dbReference>
<keyword evidence="2 5" id="KW-0349">Heme</keyword>
<sequence length="218" mass="25279">MYRILCRSQDTNHISTPTIEPPTVKRVEMQNGSTRSTPTCKRNADIAQVVDPTVAKIYAQTNRLTERQREIIQETFTKMEQQAIPNALNILIRLFSDYPNYKNIWPQFRAIPDSALMCAPELRRHAQVYMTGLRTIIDAMDDDAKLTASLKRIAKAHIKWNIHKSHLMHMVEPVVQVVRETNGGLLTDEMKHAWITLYDVIANLIDIYRVIEQAERRR</sequence>
<dbReference type="AlphaFoldDB" id="A0AA39H681"/>
<name>A0AA39H681_9BILA</name>
<dbReference type="CDD" id="cd01040">
    <property type="entry name" value="Mb-like"/>
    <property type="match status" value="1"/>
</dbReference>
<dbReference type="Proteomes" id="UP001175271">
    <property type="component" value="Unassembled WGS sequence"/>
</dbReference>
<dbReference type="InterPro" id="IPR000971">
    <property type="entry name" value="Globin"/>
</dbReference>
<proteinExistence type="inferred from homology"/>
<keyword evidence="8" id="KW-1185">Reference proteome</keyword>
<keyword evidence="5" id="KW-0813">Transport</keyword>
<evidence type="ECO:0000256" key="1">
    <source>
        <dbReference type="ARBA" id="ARBA00011245"/>
    </source>
</evidence>
<dbReference type="GO" id="GO:0005506">
    <property type="term" value="F:iron ion binding"/>
    <property type="evidence" value="ECO:0007669"/>
    <property type="project" value="InterPro"/>
</dbReference>
<dbReference type="PROSITE" id="PS01033">
    <property type="entry name" value="GLOBIN"/>
    <property type="match status" value="1"/>
</dbReference>
<dbReference type="Gene3D" id="1.10.490.10">
    <property type="entry name" value="Globins"/>
    <property type="match status" value="1"/>
</dbReference>